<protein>
    <submittedName>
        <fullName evidence="2">Uncharacterized protein</fullName>
    </submittedName>
</protein>
<evidence type="ECO:0000313" key="2">
    <source>
        <dbReference type="EMBL" id="ETW86524.1"/>
    </source>
</evidence>
<dbReference type="RefSeq" id="XP_009540536.1">
    <property type="nucleotide sequence ID" value="XM_009542241.1"/>
</dbReference>
<reference evidence="2 3" key="1">
    <citation type="journal article" date="2012" name="New Phytol.">
        <title>Insight into trade-off between wood decay and parasitism from the genome of a fungal forest pathogen.</title>
        <authorList>
            <person name="Olson A."/>
            <person name="Aerts A."/>
            <person name="Asiegbu F."/>
            <person name="Belbahri L."/>
            <person name="Bouzid O."/>
            <person name="Broberg A."/>
            <person name="Canback B."/>
            <person name="Coutinho P.M."/>
            <person name="Cullen D."/>
            <person name="Dalman K."/>
            <person name="Deflorio G."/>
            <person name="van Diepen L.T."/>
            <person name="Dunand C."/>
            <person name="Duplessis S."/>
            <person name="Durling M."/>
            <person name="Gonthier P."/>
            <person name="Grimwood J."/>
            <person name="Fossdal C.G."/>
            <person name="Hansson D."/>
            <person name="Henrissat B."/>
            <person name="Hietala A."/>
            <person name="Himmelstrand K."/>
            <person name="Hoffmeister D."/>
            <person name="Hogberg N."/>
            <person name="James T.Y."/>
            <person name="Karlsson M."/>
            <person name="Kohler A."/>
            <person name="Kues U."/>
            <person name="Lee Y.H."/>
            <person name="Lin Y.C."/>
            <person name="Lind M."/>
            <person name="Lindquist E."/>
            <person name="Lombard V."/>
            <person name="Lucas S."/>
            <person name="Lunden K."/>
            <person name="Morin E."/>
            <person name="Murat C."/>
            <person name="Park J."/>
            <person name="Raffaello T."/>
            <person name="Rouze P."/>
            <person name="Salamov A."/>
            <person name="Schmutz J."/>
            <person name="Solheim H."/>
            <person name="Stahlberg J."/>
            <person name="Velez H."/>
            <person name="de Vries R.P."/>
            <person name="Wiebenga A."/>
            <person name="Woodward S."/>
            <person name="Yakovlev I."/>
            <person name="Garbelotto M."/>
            <person name="Martin F."/>
            <person name="Grigoriev I.V."/>
            <person name="Stenlid J."/>
        </authorList>
    </citation>
    <scope>NUCLEOTIDE SEQUENCE [LARGE SCALE GENOMIC DNA]</scope>
    <source>
        <strain evidence="2 3">TC 32-1</strain>
    </source>
</reference>
<feature type="compositionally biased region" description="Basic and acidic residues" evidence="1">
    <location>
        <begin position="83"/>
        <end position="99"/>
    </location>
</feature>
<evidence type="ECO:0000313" key="3">
    <source>
        <dbReference type="Proteomes" id="UP000030671"/>
    </source>
</evidence>
<dbReference type="EMBL" id="KI925454">
    <property type="protein sequence ID" value="ETW86524.1"/>
    <property type="molecule type" value="Genomic_DNA"/>
</dbReference>
<dbReference type="AlphaFoldDB" id="W4KLE6"/>
<dbReference type="Proteomes" id="UP000030671">
    <property type="component" value="Unassembled WGS sequence"/>
</dbReference>
<gene>
    <name evidence="2" type="ORF">HETIRDRAFT_241641</name>
</gene>
<proteinExistence type="predicted"/>
<name>W4KLE6_HETIT</name>
<accession>W4KLE6</accession>
<feature type="region of interest" description="Disordered" evidence="1">
    <location>
        <begin position="12"/>
        <end position="58"/>
    </location>
</feature>
<keyword evidence="3" id="KW-1185">Reference proteome</keyword>
<feature type="non-terminal residue" evidence="2">
    <location>
        <position position="1"/>
    </location>
</feature>
<feature type="region of interest" description="Disordered" evidence="1">
    <location>
        <begin position="72"/>
        <end position="146"/>
    </location>
</feature>
<feature type="non-terminal residue" evidence="2">
    <location>
        <position position="243"/>
    </location>
</feature>
<dbReference type="KEGG" id="hir:HETIRDRAFT_241641"/>
<sequence>PPNEGVVEVWMPALAPLDDDEDDLYMTPPPETAHNENTNDSEDEDDLYMTPPPENLNGHVENQEAVEEAAHVDVTMTRTPPRTPEHERQTVREQERAERLQMTSPTLRRERSALRGSIRQPVFEDLSRPSHPATSNSAQPPISLAPPIQLHQPATLAPPVQSYHSTVAASSAPSYHPAQYVPPHFYPAPMFQHSVYHGAMAYQIPGQYPIYAPPPMPAPPPHYWPVNVSAHPNLPRHLIGNHD</sequence>
<dbReference type="HOGENOM" id="CLU_096303_0_0_1"/>
<evidence type="ECO:0000256" key="1">
    <source>
        <dbReference type="SAM" id="MobiDB-lite"/>
    </source>
</evidence>
<organism evidence="2 3">
    <name type="scientific">Heterobasidion irregulare (strain TC 32-1)</name>
    <dbReference type="NCBI Taxonomy" id="747525"/>
    <lineage>
        <taxon>Eukaryota</taxon>
        <taxon>Fungi</taxon>
        <taxon>Dikarya</taxon>
        <taxon>Basidiomycota</taxon>
        <taxon>Agaricomycotina</taxon>
        <taxon>Agaricomycetes</taxon>
        <taxon>Russulales</taxon>
        <taxon>Bondarzewiaceae</taxon>
        <taxon>Heterobasidion</taxon>
        <taxon>Heterobasidion annosum species complex</taxon>
    </lineage>
</organism>
<dbReference type="InParanoid" id="W4KLE6"/>
<dbReference type="GeneID" id="20668898"/>